<comment type="caution">
    <text evidence="7">The sequence shown here is derived from an EMBL/GenBank/DDBJ whole genome shotgun (WGS) entry which is preliminary data.</text>
</comment>
<accession>A0AA37SUC9</accession>
<keyword evidence="2" id="KW-1003">Cell membrane</keyword>
<evidence type="ECO:0000256" key="2">
    <source>
        <dbReference type="ARBA" id="ARBA00022475"/>
    </source>
</evidence>
<dbReference type="RefSeq" id="WP_284215920.1">
    <property type="nucleotide sequence ID" value="NZ_BSOT01000005.1"/>
</dbReference>
<gene>
    <name evidence="7" type="ORF">GCM10007852_05060</name>
</gene>
<keyword evidence="4 6" id="KW-1133">Transmembrane helix</keyword>
<proteinExistence type="predicted"/>
<feature type="transmembrane region" description="Helical" evidence="6">
    <location>
        <begin position="6"/>
        <end position="28"/>
    </location>
</feature>
<keyword evidence="5 6" id="KW-0472">Membrane</keyword>
<reference evidence="7" key="1">
    <citation type="journal article" date="2014" name="Int. J. Syst. Evol. Microbiol.">
        <title>Complete genome sequence of Corynebacterium casei LMG S-19264T (=DSM 44701T), isolated from a smear-ripened cheese.</title>
        <authorList>
            <consortium name="US DOE Joint Genome Institute (JGI-PGF)"/>
            <person name="Walter F."/>
            <person name="Albersmeier A."/>
            <person name="Kalinowski J."/>
            <person name="Ruckert C."/>
        </authorList>
    </citation>
    <scope>NUCLEOTIDE SEQUENCE</scope>
    <source>
        <strain evidence="7">NBRC 110023</strain>
    </source>
</reference>
<dbReference type="PANTHER" id="PTHR30086">
    <property type="entry name" value="ARGININE EXPORTER PROTEIN ARGO"/>
    <property type="match status" value="1"/>
</dbReference>
<comment type="subcellular location">
    <subcellularLocation>
        <location evidence="1">Cell membrane</location>
        <topology evidence="1">Multi-pass membrane protein</topology>
    </subcellularLocation>
</comment>
<feature type="transmembrane region" description="Helical" evidence="6">
    <location>
        <begin position="72"/>
        <end position="97"/>
    </location>
</feature>
<evidence type="ECO:0000256" key="5">
    <source>
        <dbReference type="ARBA" id="ARBA00023136"/>
    </source>
</evidence>
<feature type="transmembrane region" description="Helical" evidence="6">
    <location>
        <begin position="187"/>
        <end position="208"/>
    </location>
</feature>
<dbReference type="Pfam" id="PF01810">
    <property type="entry name" value="LysE"/>
    <property type="match status" value="1"/>
</dbReference>
<name>A0AA37SUC9_9ALTE</name>
<keyword evidence="8" id="KW-1185">Reference proteome</keyword>
<evidence type="ECO:0000256" key="6">
    <source>
        <dbReference type="SAM" id="Phobius"/>
    </source>
</evidence>
<evidence type="ECO:0000256" key="4">
    <source>
        <dbReference type="ARBA" id="ARBA00022989"/>
    </source>
</evidence>
<evidence type="ECO:0000256" key="1">
    <source>
        <dbReference type="ARBA" id="ARBA00004651"/>
    </source>
</evidence>
<dbReference type="GO" id="GO:0005886">
    <property type="term" value="C:plasma membrane"/>
    <property type="evidence" value="ECO:0007669"/>
    <property type="project" value="UniProtKB-SubCell"/>
</dbReference>
<feature type="transmembrane region" description="Helical" evidence="6">
    <location>
        <begin position="151"/>
        <end position="175"/>
    </location>
</feature>
<dbReference type="PANTHER" id="PTHR30086:SF20">
    <property type="entry name" value="ARGININE EXPORTER PROTEIN ARGO-RELATED"/>
    <property type="match status" value="1"/>
</dbReference>
<dbReference type="Proteomes" id="UP001156601">
    <property type="component" value="Unassembled WGS sequence"/>
</dbReference>
<reference evidence="7" key="2">
    <citation type="submission" date="2023-01" db="EMBL/GenBank/DDBJ databases">
        <title>Draft genome sequence of Agaribacter marinus strain NBRC 110023.</title>
        <authorList>
            <person name="Sun Q."/>
            <person name="Mori K."/>
        </authorList>
    </citation>
    <scope>NUCLEOTIDE SEQUENCE</scope>
    <source>
        <strain evidence="7">NBRC 110023</strain>
    </source>
</reference>
<keyword evidence="3 6" id="KW-0812">Transmembrane</keyword>
<evidence type="ECO:0000256" key="3">
    <source>
        <dbReference type="ARBA" id="ARBA00022692"/>
    </source>
</evidence>
<dbReference type="AlphaFoldDB" id="A0AA37SUC9"/>
<dbReference type="InterPro" id="IPR001123">
    <property type="entry name" value="LeuE-type"/>
</dbReference>
<evidence type="ECO:0000313" key="8">
    <source>
        <dbReference type="Proteomes" id="UP001156601"/>
    </source>
</evidence>
<feature type="transmembrane region" description="Helical" evidence="6">
    <location>
        <begin position="118"/>
        <end position="139"/>
    </location>
</feature>
<organism evidence="7 8">
    <name type="scientific">Agaribacter marinus</name>
    <dbReference type="NCBI Taxonomy" id="1431249"/>
    <lineage>
        <taxon>Bacteria</taxon>
        <taxon>Pseudomonadati</taxon>
        <taxon>Pseudomonadota</taxon>
        <taxon>Gammaproteobacteria</taxon>
        <taxon>Alteromonadales</taxon>
        <taxon>Alteromonadaceae</taxon>
        <taxon>Agaribacter</taxon>
    </lineage>
</organism>
<dbReference type="EMBL" id="BSOT01000005">
    <property type="protein sequence ID" value="GLR69598.1"/>
    <property type="molecule type" value="Genomic_DNA"/>
</dbReference>
<dbReference type="PIRSF" id="PIRSF006324">
    <property type="entry name" value="LeuE"/>
    <property type="match status" value="1"/>
</dbReference>
<dbReference type="GO" id="GO:0015171">
    <property type="term" value="F:amino acid transmembrane transporter activity"/>
    <property type="evidence" value="ECO:0007669"/>
    <property type="project" value="TreeGrafter"/>
</dbReference>
<sequence>MDFNNILAFVAVATLLVVSPGPNGFLITKTVPLFGKKAGLLNVFGFVAAFYVHATLAIFGISLILVKSSQAFFIFKMLGAAYLIWIGVKALISAFSGRNNTASQSQPADNKRMSSRSAFFEGFLTNVLNPKVSMFYLAAFPQFISVDDSALNAYALVTAHSVVNFLWFSAMIVMISRVKSVTSSGRFKVWLNSITGLVFIGFGTKLALMKSSQ</sequence>
<protein>
    <submittedName>
        <fullName evidence="7">Lysine transporter LysE</fullName>
    </submittedName>
</protein>
<evidence type="ECO:0000313" key="7">
    <source>
        <dbReference type="EMBL" id="GLR69598.1"/>
    </source>
</evidence>
<feature type="transmembrane region" description="Helical" evidence="6">
    <location>
        <begin position="40"/>
        <end position="66"/>
    </location>
</feature>